<dbReference type="GO" id="GO:0061133">
    <property type="term" value="F:endopeptidase activator activity"/>
    <property type="evidence" value="ECO:0007669"/>
    <property type="project" value="TreeGrafter"/>
</dbReference>
<dbReference type="Gene3D" id="1.10.2020.20">
    <property type="match status" value="1"/>
</dbReference>
<evidence type="ECO:0000256" key="6">
    <source>
        <dbReference type="SAM" id="MobiDB-lite"/>
    </source>
</evidence>
<dbReference type="GO" id="GO:0005737">
    <property type="term" value="C:cytoplasm"/>
    <property type="evidence" value="ECO:0007669"/>
    <property type="project" value="UniProtKB-SubCell"/>
</dbReference>
<sequence length="280" mass="30313">MASETLLAFKAGRALRREGTNFVDPSPIKGAVLLVRGDDELLHFIWKNRTTNDVEEDLILFPGDASFVKVSQAGGRVYVLKFSSSDQRHFFWMQDASAARDEEFVSNLNRLLEDPDYTPVWPEQAASTSTGPGTASAPNPSDFQATPEQLAQLQQILSRGGSGGAGLSDPASDLSLTDILTPANLNPLFTSHPELIPTLFPHLPPDLPMPPSPEVLQQITNSPQFRSAVASFDQALRTGLLGNLVRAFGLPEEAGTGIGPFLRAIQDQADRQGEDSMETD</sequence>
<dbReference type="InterPro" id="IPR006773">
    <property type="entry name" value="Rpn13/ADRM1"/>
</dbReference>
<name>D8Q041_SCHCM</name>
<dbReference type="AlphaFoldDB" id="D8Q041"/>
<evidence type="ECO:0000259" key="8">
    <source>
        <dbReference type="PROSITE" id="PS51917"/>
    </source>
</evidence>
<dbReference type="Pfam" id="PF16550">
    <property type="entry name" value="RPN13_C"/>
    <property type="match status" value="1"/>
</dbReference>
<dbReference type="InterPro" id="IPR044868">
    <property type="entry name" value="Rpn13/ADRM1_Pru"/>
</dbReference>
<evidence type="ECO:0000256" key="1">
    <source>
        <dbReference type="ARBA" id="ARBA00004123"/>
    </source>
</evidence>
<keyword evidence="5" id="KW-0539">Nucleus</keyword>
<feature type="compositionally biased region" description="Polar residues" evidence="6">
    <location>
        <begin position="125"/>
        <end position="144"/>
    </location>
</feature>
<dbReference type="GO" id="GO:0070628">
    <property type="term" value="F:proteasome binding"/>
    <property type="evidence" value="ECO:0007669"/>
    <property type="project" value="TreeGrafter"/>
</dbReference>
<organism evidence="10">
    <name type="scientific">Schizophyllum commune (strain H4-8 / FGSC 9210)</name>
    <name type="common">Split gill fungus</name>
    <dbReference type="NCBI Taxonomy" id="578458"/>
    <lineage>
        <taxon>Eukaryota</taxon>
        <taxon>Fungi</taxon>
        <taxon>Dikarya</taxon>
        <taxon>Basidiomycota</taxon>
        <taxon>Agaricomycotina</taxon>
        <taxon>Agaricomycetes</taxon>
        <taxon>Agaricomycetidae</taxon>
        <taxon>Agaricales</taxon>
        <taxon>Schizophyllaceae</taxon>
        <taxon>Schizophyllum</taxon>
    </lineage>
</organism>
<dbReference type="InterPro" id="IPR038108">
    <property type="entry name" value="RPN13_DEUBAD_sf"/>
</dbReference>
<dbReference type="VEuPathDB" id="FungiDB:SCHCODRAFT_02615422"/>
<dbReference type="FunFam" id="2.30.29.70:FF:000001">
    <property type="entry name" value="Proteasomal ubiquitin receptor ADRM1"/>
    <property type="match status" value="1"/>
</dbReference>
<evidence type="ECO:0000313" key="10">
    <source>
        <dbReference type="Proteomes" id="UP000007431"/>
    </source>
</evidence>
<dbReference type="InterPro" id="IPR032368">
    <property type="entry name" value="RPN13_DEUBAD"/>
</dbReference>
<dbReference type="FunCoup" id="D8Q041">
    <property type="interactions" value="90"/>
</dbReference>
<dbReference type="Pfam" id="PF04683">
    <property type="entry name" value="Rpn13_ADRM1_Pru"/>
    <property type="match status" value="1"/>
</dbReference>
<dbReference type="RefSeq" id="XP_003033873.1">
    <property type="nucleotide sequence ID" value="XM_003033827.1"/>
</dbReference>
<dbReference type="HOGENOM" id="CLU_041798_0_1_1"/>
<dbReference type="GO" id="GO:0008541">
    <property type="term" value="C:proteasome regulatory particle, lid subcomplex"/>
    <property type="evidence" value="ECO:0007669"/>
    <property type="project" value="TreeGrafter"/>
</dbReference>
<dbReference type="PANTHER" id="PTHR12225">
    <property type="entry name" value="ADHESION REGULATING MOLECULE 1 110 KDA CELL MEMBRANE GLYCOPROTEIN"/>
    <property type="match status" value="1"/>
</dbReference>
<dbReference type="GO" id="GO:0005634">
    <property type="term" value="C:nucleus"/>
    <property type="evidence" value="ECO:0007669"/>
    <property type="project" value="UniProtKB-SubCell"/>
</dbReference>
<evidence type="ECO:0000259" key="7">
    <source>
        <dbReference type="PROSITE" id="PS51916"/>
    </source>
</evidence>
<dbReference type="InterPro" id="IPR038633">
    <property type="entry name" value="Rpn13/ADRM1_Pru_sf"/>
</dbReference>
<dbReference type="KEGG" id="scm:SCHCO_02615422"/>
<accession>D8Q041</accession>
<evidence type="ECO:0000256" key="5">
    <source>
        <dbReference type="ARBA" id="ARBA00023242"/>
    </source>
</evidence>
<dbReference type="Gene3D" id="2.30.29.70">
    <property type="entry name" value="Proteasomal ubiquitin receptor Rpn13/ADRM1"/>
    <property type="match status" value="1"/>
</dbReference>
<dbReference type="PANTHER" id="PTHR12225:SF0">
    <property type="entry name" value="PROTEASOMAL UBIQUITIN RECEPTOR ADRM1"/>
    <property type="match status" value="1"/>
</dbReference>
<reference evidence="9 10" key="1">
    <citation type="journal article" date="2010" name="Nat. Biotechnol.">
        <title>Genome sequence of the model mushroom Schizophyllum commune.</title>
        <authorList>
            <person name="Ohm R.A."/>
            <person name="de Jong J.F."/>
            <person name="Lugones L.G."/>
            <person name="Aerts A."/>
            <person name="Kothe E."/>
            <person name="Stajich J.E."/>
            <person name="de Vries R.P."/>
            <person name="Record E."/>
            <person name="Levasseur A."/>
            <person name="Baker S.E."/>
            <person name="Bartholomew K.A."/>
            <person name="Coutinho P.M."/>
            <person name="Erdmann S."/>
            <person name="Fowler T.J."/>
            <person name="Gathman A.C."/>
            <person name="Lombard V."/>
            <person name="Henrissat B."/>
            <person name="Knabe N."/>
            <person name="Kuees U."/>
            <person name="Lilly W.W."/>
            <person name="Lindquist E."/>
            <person name="Lucas S."/>
            <person name="Magnuson J.K."/>
            <person name="Piumi F."/>
            <person name="Raudaskoski M."/>
            <person name="Salamov A."/>
            <person name="Schmutz J."/>
            <person name="Schwarze F.W.M.R."/>
            <person name="vanKuyk P.A."/>
            <person name="Horton J.S."/>
            <person name="Grigoriev I.V."/>
            <person name="Woesten H.A.B."/>
        </authorList>
    </citation>
    <scope>NUCLEOTIDE SEQUENCE [LARGE SCALE GENOMIC DNA]</scope>
    <source>
        <strain evidence="10">H4-8 / FGSC 9210</strain>
    </source>
</reference>
<gene>
    <name evidence="9" type="ORF">SCHCODRAFT_256522</name>
</gene>
<dbReference type="eggNOG" id="KOG3037">
    <property type="taxonomic scope" value="Eukaryota"/>
</dbReference>
<dbReference type="PROSITE" id="PS51917">
    <property type="entry name" value="PRU"/>
    <property type="match status" value="1"/>
</dbReference>
<dbReference type="InterPro" id="IPR044867">
    <property type="entry name" value="DEUBAD_dom"/>
</dbReference>
<feature type="region of interest" description="Disordered" evidence="6">
    <location>
        <begin position="116"/>
        <end position="144"/>
    </location>
</feature>
<evidence type="ECO:0000256" key="2">
    <source>
        <dbReference type="ARBA" id="ARBA00004496"/>
    </source>
</evidence>
<dbReference type="OrthoDB" id="340431at2759"/>
<dbReference type="GeneID" id="9585500"/>
<dbReference type="Proteomes" id="UP000007431">
    <property type="component" value="Unassembled WGS sequence"/>
</dbReference>
<dbReference type="EMBL" id="GL377304">
    <property type="protein sequence ID" value="EFI98970.1"/>
    <property type="molecule type" value="Genomic_DNA"/>
</dbReference>
<keyword evidence="10" id="KW-1185">Reference proteome</keyword>
<dbReference type="PROSITE" id="PS51916">
    <property type="entry name" value="DEUBAD"/>
    <property type="match status" value="1"/>
</dbReference>
<evidence type="ECO:0000256" key="4">
    <source>
        <dbReference type="ARBA" id="ARBA00022942"/>
    </source>
</evidence>
<keyword evidence="3" id="KW-0963">Cytoplasm</keyword>
<dbReference type="STRING" id="578458.D8Q041"/>
<dbReference type="InParanoid" id="D8Q041"/>
<proteinExistence type="predicted"/>
<feature type="domain" description="DEUBAD" evidence="7">
    <location>
        <begin position="167"/>
        <end position="275"/>
    </location>
</feature>
<comment type="subcellular location">
    <subcellularLocation>
        <location evidence="2">Cytoplasm</location>
    </subcellularLocation>
    <subcellularLocation>
        <location evidence="1">Nucleus</location>
    </subcellularLocation>
</comment>
<evidence type="ECO:0000313" key="9">
    <source>
        <dbReference type="EMBL" id="EFI98970.1"/>
    </source>
</evidence>
<dbReference type="CDD" id="cd13314">
    <property type="entry name" value="PH_Rpn13"/>
    <property type="match status" value="1"/>
</dbReference>
<dbReference type="OMA" id="SNQRHFF"/>
<feature type="domain" description="Pru" evidence="8">
    <location>
        <begin position="1"/>
        <end position="115"/>
    </location>
</feature>
<evidence type="ECO:0000256" key="3">
    <source>
        <dbReference type="ARBA" id="ARBA00022490"/>
    </source>
</evidence>
<protein>
    <submittedName>
        <fullName evidence="9">Uncharacterized protein</fullName>
    </submittedName>
</protein>
<keyword evidence="4" id="KW-0647">Proteasome</keyword>